<gene>
    <name evidence="3" type="ORF">EV685_2381</name>
</gene>
<reference evidence="3 4" key="1">
    <citation type="submission" date="2019-02" db="EMBL/GenBank/DDBJ databases">
        <title>Genomic Encyclopedia of Type Strains, Phase IV (KMG-IV): sequencing the most valuable type-strain genomes for metagenomic binning, comparative biology and taxonomic classification.</title>
        <authorList>
            <person name="Goeker M."/>
        </authorList>
    </citation>
    <scope>NUCLEOTIDE SEQUENCE [LARGE SCALE GENOMIC DNA]</scope>
    <source>
        <strain evidence="3 4">DSM 10617</strain>
    </source>
</reference>
<protein>
    <recommendedName>
        <fullName evidence="2">J domain-containing protein</fullName>
    </recommendedName>
</protein>
<dbReference type="InterPro" id="IPR036869">
    <property type="entry name" value="J_dom_sf"/>
</dbReference>
<keyword evidence="4" id="KW-1185">Reference proteome</keyword>
<proteinExistence type="predicted"/>
<evidence type="ECO:0000313" key="3">
    <source>
        <dbReference type="EMBL" id="RZS54896.1"/>
    </source>
</evidence>
<evidence type="ECO:0000259" key="2">
    <source>
        <dbReference type="PROSITE" id="PS50076"/>
    </source>
</evidence>
<dbReference type="Proteomes" id="UP000293433">
    <property type="component" value="Unassembled WGS sequence"/>
</dbReference>
<organism evidence="3 4">
    <name type="scientific">Sphaerotilus mobilis</name>
    <dbReference type="NCBI Taxonomy" id="47994"/>
    <lineage>
        <taxon>Bacteria</taxon>
        <taxon>Pseudomonadati</taxon>
        <taxon>Pseudomonadota</taxon>
        <taxon>Betaproteobacteria</taxon>
        <taxon>Burkholderiales</taxon>
        <taxon>Sphaerotilaceae</taxon>
        <taxon>Sphaerotilus</taxon>
    </lineage>
</organism>
<dbReference type="InterPro" id="IPR001623">
    <property type="entry name" value="DnaJ_domain"/>
</dbReference>
<dbReference type="Gene3D" id="1.10.287.110">
    <property type="entry name" value="DnaJ domain"/>
    <property type="match status" value="1"/>
</dbReference>
<dbReference type="AlphaFoldDB" id="A0A4Q7LJV4"/>
<evidence type="ECO:0000313" key="4">
    <source>
        <dbReference type="Proteomes" id="UP000293433"/>
    </source>
</evidence>
<feature type="region of interest" description="Disordered" evidence="1">
    <location>
        <begin position="1"/>
        <end position="60"/>
    </location>
</feature>
<dbReference type="EMBL" id="SGWV01000009">
    <property type="protein sequence ID" value="RZS54896.1"/>
    <property type="molecule type" value="Genomic_DNA"/>
</dbReference>
<accession>A0A4Q7LJV4</accession>
<name>A0A4Q7LJV4_9BURK</name>
<evidence type="ECO:0000256" key="1">
    <source>
        <dbReference type="SAM" id="MobiDB-lite"/>
    </source>
</evidence>
<dbReference type="PROSITE" id="PS50076">
    <property type="entry name" value="DNAJ_2"/>
    <property type="match status" value="1"/>
</dbReference>
<comment type="caution">
    <text evidence="3">The sequence shown here is derived from an EMBL/GenBank/DDBJ whole genome shotgun (WGS) entry which is preliminary data.</text>
</comment>
<sequence>MQLADTAMTLGIDPVSRVNRATPAEAARSRGQTGERPPADPAQRRAAARPHPSEPVAEVDSVDTGILSRLGTAHDHDALLPFPIALLMPTHYARLGVAEGASTAEIEAAWRRLRPPGSDAASHTAQRSLTLQALPWPQGAALESPAVRARQRELAHAVLADPVRRQVYDRWLAEHRSAITQAPTTSGWTGWLHSGGVHKRLAIVVGVVAVAALAWFIV</sequence>
<dbReference type="SUPFAM" id="SSF46565">
    <property type="entry name" value="Chaperone J-domain"/>
    <property type="match status" value="1"/>
</dbReference>
<feature type="domain" description="J" evidence="2">
    <location>
        <begin position="90"/>
        <end position="172"/>
    </location>
</feature>